<evidence type="ECO:0000313" key="1">
    <source>
        <dbReference type="EMBL" id="KKY13380.1"/>
    </source>
</evidence>
<dbReference type="Proteomes" id="UP000034182">
    <property type="component" value="Unassembled WGS sequence"/>
</dbReference>
<reference evidence="1 2" key="2">
    <citation type="submission" date="2015-05" db="EMBL/GenBank/DDBJ databases">
        <title>Distinctive expansion of gene families associated with plant cell wall degradation and secondary metabolism in the genomes of grapevine trunk pathogens.</title>
        <authorList>
            <person name="Lawrence D.P."/>
            <person name="Travadon R."/>
            <person name="Rolshausen P.E."/>
            <person name="Baumgartner K."/>
        </authorList>
    </citation>
    <scope>NUCLEOTIDE SEQUENCE [LARGE SCALE GENOMIC DNA]</scope>
    <source>
        <strain evidence="1">DS831</strain>
    </source>
</reference>
<organism evidence="1 2">
    <name type="scientific">Diplodia seriata</name>
    <dbReference type="NCBI Taxonomy" id="420778"/>
    <lineage>
        <taxon>Eukaryota</taxon>
        <taxon>Fungi</taxon>
        <taxon>Dikarya</taxon>
        <taxon>Ascomycota</taxon>
        <taxon>Pezizomycotina</taxon>
        <taxon>Dothideomycetes</taxon>
        <taxon>Dothideomycetes incertae sedis</taxon>
        <taxon>Botryosphaeriales</taxon>
        <taxon>Botryosphaeriaceae</taxon>
        <taxon>Diplodia</taxon>
    </lineage>
</organism>
<sequence length="78" mass="8341">MLQAFLGDDKAKRFRREVHFPTGRFGEAVEQAHAVVFLASDESSFVNGTDFVVDGGLTKAYVTAEGPPTVAPPNNAST</sequence>
<reference evidence="1 2" key="1">
    <citation type="submission" date="2015-03" db="EMBL/GenBank/DDBJ databases">
        <authorList>
            <person name="Morales-Cruz A."/>
            <person name="Amrine K.C."/>
            <person name="Cantu D."/>
        </authorList>
    </citation>
    <scope>NUCLEOTIDE SEQUENCE [LARGE SCALE GENOMIC DNA]</scope>
    <source>
        <strain evidence="1">DS831</strain>
    </source>
</reference>
<evidence type="ECO:0000313" key="2">
    <source>
        <dbReference type="Proteomes" id="UP000034182"/>
    </source>
</evidence>
<dbReference type="Pfam" id="PF13561">
    <property type="entry name" value="adh_short_C2"/>
    <property type="match status" value="1"/>
</dbReference>
<gene>
    <name evidence="1" type="ORF">UCDDS831_g09039</name>
</gene>
<proteinExistence type="predicted"/>
<dbReference type="Gene3D" id="3.40.50.720">
    <property type="entry name" value="NAD(P)-binding Rossmann-like Domain"/>
    <property type="match status" value="1"/>
</dbReference>
<accession>A0A0G2G893</accession>
<name>A0A0G2G893_9PEZI</name>
<dbReference type="SUPFAM" id="SSF51735">
    <property type="entry name" value="NAD(P)-binding Rossmann-fold domains"/>
    <property type="match status" value="1"/>
</dbReference>
<dbReference type="EMBL" id="LAQI01000321">
    <property type="protein sequence ID" value="KKY13380.1"/>
    <property type="molecule type" value="Genomic_DNA"/>
</dbReference>
<comment type="caution">
    <text evidence="1">The sequence shown here is derived from an EMBL/GenBank/DDBJ whole genome shotgun (WGS) entry which is preliminary data.</text>
</comment>
<dbReference type="AlphaFoldDB" id="A0A0G2G893"/>
<protein>
    <submittedName>
        <fullName evidence="1">Putative short chain dehydrogenase</fullName>
    </submittedName>
</protein>
<dbReference type="InterPro" id="IPR002347">
    <property type="entry name" value="SDR_fam"/>
</dbReference>
<dbReference type="InterPro" id="IPR036291">
    <property type="entry name" value="NAD(P)-bd_dom_sf"/>
</dbReference>